<dbReference type="EMBL" id="OU466863">
    <property type="protein sequence ID" value="CAH2079457.1"/>
    <property type="molecule type" value="Genomic_DNA"/>
</dbReference>
<dbReference type="PANTHER" id="PTHR33543">
    <property type="entry name" value="METALLOTHIONEIN-LIKE PROTEIN 2A"/>
    <property type="match status" value="1"/>
</dbReference>
<sequence>MSCSRGNCGCGSGCKCGNSCGGCKMYPDLGVSGETTTTETFAFGVAPRMKNQYDASGESSAENDACRCGSDYKCDLDFMISVSVYFQVLEIVVILDFMICGLLSSNWLVFFDKNDLLSFDLML</sequence>
<evidence type="ECO:0000256" key="1">
    <source>
        <dbReference type="ARBA" id="ARBA00005802"/>
    </source>
</evidence>
<evidence type="ECO:0000256" key="2">
    <source>
        <dbReference type="ARBA" id="ARBA00022723"/>
    </source>
</evidence>
<evidence type="ECO:0000256" key="5">
    <source>
        <dbReference type="SAM" id="Phobius"/>
    </source>
</evidence>
<keyword evidence="5" id="KW-0812">Transmembrane</keyword>
<dbReference type="Proteomes" id="UP000836841">
    <property type="component" value="Chromosome 7"/>
</dbReference>
<dbReference type="Pfam" id="PF01439">
    <property type="entry name" value="Metallothio_2"/>
    <property type="match status" value="1"/>
</dbReference>
<accession>A0AAU9TAB7</accession>
<keyword evidence="2 4" id="KW-0479">Metal-binding</keyword>
<keyword evidence="5" id="KW-1133">Transmembrane helix</keyword>
<comment type="similarity">
    <text evidence="1 4">Belongs to the metallothionein superfamily. Type 15 family.</text>
</comment>
<feature type="transmembrane region" description="Helical" evidence="5">
    <location>
        <begin position="88"/>
        <end position="110"/>
    </location>
</feature>
<evidence type="ECO:0000313" key="7">
    <source>
        <dbReference type="Proteomes" id="UP000836841"/>
    </source>
</evidence>
<dbReference type="AlphaFoldDB" id="A0AAU9TAB7"/>
<name>A0AAU9TAB7_THLAR</name>
<evidence type="ECO:0000256" key="3">
    <source>
        <dbReference type="ARBA" id="ARBA00022851"/>
    </source>
</evidence>
<dbReference type="InterPro" id="IPR000347">
    <property type="entry name" value="Metalthion_15p"/>
</dbReference>
<dbReference type="PANTHER" id="PTHR33543:SF36">
    <property type="entry name" value="METALLOTHIONEIN-LIKE PROTEIN 2A"/>
    <property type="match status" value="1"/>
</dbReference>
<keyword evidence="5" id="KW-0472">Membrane</keyword>
<proteinExistence type="inferred from homology"/>
<organism evidence="6 7">
    <name type="scientific">Thlaspi arvense</name>
    <name type="common">Field penny-cress</name>
    <dbReference type="NCBI Taxonomy" id="13288"/>
    <lineage>
        <taxon>Eukaryota</taxon>
        <taxon>Viridiplantae</taxon>
        <taxon>Streptophyta</taxon>
        <taxon>Embryophyta</taxon>
        <taxon>Tracheophyta</taxon>
        <taxon>Spermatophyta</taxon>
        <taxon>Magnoliopsida</taxon>
        <taxon>eudicotyledons</taxon>
        <taxon>Gunneridae</taxon>
        <taxon>Pentapetalae</taxon>
        <taxon>rosids</taxon>
        <taxon>malvids</taxon>
        <taxon>Brassicales</taxon>
        <taxon>Brassicaceae</taxon>
        <taxon>Thlaspideae</taxon>
        <taxon>Thlaspi</taxon>
    </lineage>
</organism>
<keyword evidence="3 4" id="KW-0480">Metal-thiolate cluster</keyword>
<dbReference type="GO" id="GO:0046872">
    <property type="term" value="F:metal ion binding"/>
    <property type="evidence" value="ECO:0007669"/>
    <property type="project" value="UniProtKB-UniRule"/>
</dbReference>
<keyword evidence="7" id="KW-1185">Reference proteome</keyword>
<reference evidence="6 7" key="1">
    <citation type="submission" date="2022-03" db="EMBL/GenBank/DDBJ databases">
        <authorList>
            <person name="Nunn A."/>
            <person name="Chopra R."/>
            <person name="Nunn A."/>
            <person name="Contreras Garrido A."/>
        </authorList>
    </citation>
    <scope>NUCLEOTIDE SEQUENCE [LARGE SCALE GENOMIC DNA]</scope>
</reference>
<evidence type="ECO:0000313" key="6">
    <source>
        <dbReference type="EMBL" id="CAH2079457.1"/>
    </source>
</evidence>
<protein>
    <recommendedName>
        <fullName evidence="4">Metallothionein-like protein</fullName>
    </recommendedName>
</protein>
<comment type="function">
    <text evidence="4">Metallothioneins have a high content of cysteine residues that bind various heavy metals.</text>
</comment>
<evidence type="ECO:0000256" key="4">
    <source>
        <dbReference type="RuleBase" id="RU369052"/>
    </source>
</evidence>
<gene>
    <name evidence="6" type="ORF">TAV2_LOCUS23226</name>
</gene>